<keyword evidence="3 10" id="KW-0132">Cell division</keyword>
<keyword evidence="16" id="KW-1185">Reference proteome</keyword>
<evidence type="ECO:0000313" key="16">
    <source>
        <dbReference type="Proteomes" id="UP000198767"/>
    </source>
</evidence>
<dbReference type="GO" id="GO:0009252">
    <property type="term" value="P:peptidoglycan biosynthetic process"/>
    <property type="evidence" value="ECO:0007669"/>
    <property type="project" value="UniProtKB-UniRule"/>
</dbReference>
<evidence type="ECO:0000256" key="11">
    <source>
        <dbReference type="RuleBase" id="RU004136"/>
    </source>
</evidence>
<evidence type="ECO:0000256" key="9">
    <source>
        <dbReference type="ARBA" id="ARBA00023316"/>
    </source>
</evidence>
<dbReference type="InterPro" id="IPR013221">
    <property type="entry name" value="Mur_ligase_cen"/>
</dbReference>
<dbReference type="PANTHER" id="PTHR43024:SF1">
    <property type="entry name" value="UDP-N-ACETYLMURAMOYL-TRIPEPTIDE--D-ALANYL-D-ALANINE LIGASE"/>
    <property type="match status" value="1"/>
</dbReference>
<dbReference type="HAMAP" id="MF_02019">
    <property type="entry name" value="MurF"/>
    <property type="match status" value="1"/>
</dbReference>
<dbReference type="SUPFAM" id="SSF53623">
    <property type="entry name" value="MurD-like peptide ligases, catalytic domain"/>
    <property type="match status" value="1"/>
</dbReference>
<dbReference type="InterPro" id="IPR005863">
    <property type="entry name" value="UDP-N-AcMur_synth"/>
</dbReference>
<keyword evidence="7 10" id="KW-0573">Peptidoglycan synthesis</keyword>
<comment type="catalytic activity">
    <reaction evidence="10 11">
        <text>D-alanyl-D-alanine + UDP-N-acetyl-alpha-D-muramoyl-L-alanyl-gamma-D-glutamyl-meso-2,6-diaminopimelate + ATP = UDP-N-acetyl-alpha-D-muramoyl-L-alanyl-gamma-D-glutamyl-meso-2,6-diaminopimeloyl-D-alanyl-D-alanine + ADP + phosphate + H(+)</text>
        <dbReference type="Rhea" id="RHEA:28374"/>
        <dbReference type="ChEBI" id="CHEBI:15378"/>
        <dbReference type="ChEBI" id="CHEBI:30616"/>
        <dbReference type="ChEBI" id="CHEBI:43474"/>
        <dbReference type="ChEBI" id="CHEBI:57822"/>
        <dbReference type="ChEBI" id="CHEBI:61386"/>
        <dbReference type="ChEBI" id="CHEBI:83905"/>
        <dbReference type="ChEBI" id="CHEBI:456216"/>
        <dbReference type="EC" id="6.3.2.10"/>
    </reaction>
</comment>
<comment type="subcellular location">
    <subcellularLocation>
        <location evidence="10 11">Cytoplasm</location>
    </subcellularLocation>
</comment>
<dbReference type="GO" id="GO:0071555">
    <property type="term" value="P:cell wall organization"/>
    <property type="evidence" value="ECO:0007669"/>
    <property type="project" value="UniProtKB-KW"/>
</dbReference>
<organism evidence="15 16">
    <name type="scientific">Epibacterium ulvae</name>
    <dbReference type="NCBI Taxonomy" id="1156985"/>
    <lineage>
        <taxon>Bacteria</taxon>
        <taxon>Pseudomonadati</taxon>
        <taxon>Pseudomonadota</taxon>
        <taxon>Alphaproteobacteria</taxon>
        <taxon>Rhodobacterales</taxon>
        <taxon>Roseobacteraceae</taxon>
        <taxon>Epibacterium</taxon>
    </lineage>
</organism>
<keyword evidence="2 10" id="KW-0436">Ligase</keyword>
<keyword evidence="4 10" id="KW-0547">Nucleotide-binding</keyword>
<dbReference type="Gene3D" id="3.90.190.20">
    <property type="entry name" value="Mur ligase, C-terminal domain"/>
    <property type="match status" value="1"/>
</dbReference>
<dbReference type="InterPro" id="IPR004101">
    <property type="entry name" value="Mur_ligase_C"/>
</dbReference>
<dbReference type="InterPro" id="IPR036565">
    <property type="entry name" value="Mur-like_cat_sf"/>
</dbReference>
<comment type="function">
    <text evidence="10 11">Involved in cell wall formation. Catalyzes the final step in the synthesis of UDP-N-acetylmuramoyl-pentapeptide, the precursor of murein.</text>
</comment>
<gene>
    <name evidence="10" type="primary">murF</name>
    <name evidence="15" type="ORF">SAMN04488118_105163</name>
</gene>
<dbReference type="GO" id="GO:0005737">
    <property type="term" value="C:cytoplasm"/>
    <property type="evidence" value="ECO:0007669"/>
    <property type="project" value="UniProtKB-SubCell"/>
</dbReference>
<evidence type="ECO:0000256" key="6">
    <source>
        <dbReference type="ARBA" id="ARBA00022960"/>
    </source>
</evidence>
<dbReference type="Pfam" id="PF02875">
    <property type="entry name" value="Mur_ligase_C"/>
    <property type="match status" value="1"/>
</dbReference>
<feature type="binding site" evidence="10">
    <location>
        <begin position="108"/>
        <end position="114"/>
    </location>
    <ligand>
        <name>ATP</name>
        <dbReference type="ChEBI" id="CHEBI:30616"/>
    </ligand>
</feature>
<comment type="similarity">
    <text evidence="10">Belongs to the MurCDEF family. MurF subfamily.</text>
</comment>
<dbReference type="InterPro" id="IPR036615">
    <property type="entry name" value="Mur_ligase_C_dom_sf"/>
</dbReference>
<evidence type="ECO:0000256" key="1">
    <source>
        <dbReference type="ARBA" id="ARBA00022490"/>
    </source>
</evidence>
<keyword evidence="8 10" id="KW-0131">Cell cycle</keyword>
<feature type="domain" description="Mur ligase central" evidence="14">
    <location>
        <begin position="106"/>
        <end position="296"/>
    </location>
</feature>
<comment type="pathway">
    <text evidence="10 11">Cell wall biogenesis; peptidoglycan biosynthesis.</text>
</comment>
<dbReference type="EC" id="6.3.2.10" evidence="10 11"/>
<dbReference type="Pfam" id="PF01225">
    <property type="entry name" value="Mur_ligase"/>
    <property type="match status" value="1"/>
</dbReference>
<dbReference type="Proteomes" id="UP000198767">
    <property type="component" value="Unassembled WGS sequence"/>
</dbReference>
<dbReference type="InterPro" id="IPR035911">
    <property type="entry name" value="MurE/MurF_N"/>
</dbReference>
<sequence length="468" mass="48947">MTLWTSDEAVAATGGQATVDWQVDGISIDTRTILPGDLFVALKAARDGHDFVAQALEKGAGAALVTHVPEGVATNAPLLIVDDVQNALEALGKAARARTGAKVVAVTGSVGKTSTKEMLARMLSDQGRTHAAVASYNNHWGVPLTLARMPAETEFAVIEIGMNHPGEISPLACQAQPDVAMITTVAGVHLEAFADGIQGIAREKAAIFDGLKAGGTAVLNADVETSAILRAAAEQSEASSTLCFGEAASECQIKSIKIQGEETVADILLFDQSHQLHIQSLGAHFAMNALGALACVQAVGGDVAQAVKSLALWSPVKGRGARFEVALPEGKIVVLDDSYNANPTSVSAALSVLAATPCTGRRIAFLGDMGELGAQENALHQGLAAHPDLDKIDQIHCIGPLMKVLFECLPLTTRGTWHETSATAADRISDYVQPGDIVLIKGSFYMQMARLVDGLREMGQFSATQTPE</sequence>
<evidence type="ECO:0000256" key="2">
    <source>
        <dbReference type="ARBA" id="ARBA00022598"/>
    </source>
</evidence>
<evidence type="ECO:0000256" key="5">
    <source>
        <dbReference type="ARBA" id="ARBA00022840"/>
    </source>
</evidence>
<evidence type="ECO:0000256" key="7">
    <source>
        <dbReference type="ARBA" id="ARBA00022984"/>
    </source>
</evidence>
<dbReference type="InterPro" id="IPR051046">
    <property type="entry name" value="MurCDEF_CellWall_CoF430Synth"/>
</dbReference>
<dbReference type="GO" id="GO:0051301">
    <property type="term" value="P:cell division"/>
    <property type="evidence" value="ECO:0007669"/>
    <property type="project" value="UniProtKB-KW"/>
</dbReference>
<evidence type="ECO:0000259" key="14">
    <source>
        <dbReference type="Pfam" id="PF08245"/>
    </source>
</evidence>
<dbReference type="EMBL" id="FMWG01000005">
    <property type="protein sequence ID" value="SCZ63973.1"/>
    <property type="molecule type" value="Genomic_DNA"/>
</dbReference>
<evidence type="ECO:0000256" key="4">
    <source>
        <dbReference type="ARBA" id="ARBA00022741"/>
    </source>
</evidence>
<evidence type="ECO:0000313" key="15">
    <source>
        <dbReference type="EMBL" id="SCZ63973.1"/>
    </source>
</evidence>
<reference evidence="15 16" key="1">
    <citation type="submission" date="2016-10" db="EMBL/GenBank/DDBJ databases">
        <authorList>
            <person name="de Groot N.N."/>
        </authorList>
    </citation>
    <scope>NUCLEOTIDE SEQUENCE [LARGE SCALE GENOMIC DNA]</scope>
    <source>
        <strain evidence="15 16">U95</strain>
    </source>
</reference>
<name>A0A1G5QQ68_9RHOB</name>
<evidence type="ECO:0000256" key="3">
    <source>
        <dbReference type="ARBA" id="ARBA00022618"/>
    </source>
</evidence>
<keyword evidence="9 10" id="KW-0961">Cell wall biogenesis/degradation</keyword>
<dbReference type="Gene3D" id="3.40.1390.10">
    <property type="entry name" value="MurE/MurF, N-terminal domain"/>
    <property type="match status" value="1"/>
</dbReference>
<dbReference type="UniPathway" id="UPA00219"/>
<dbReference type="AlphaFoldDB" id="A0A1G5QQ68"/>
<dbReference type="GO" id="GO:0047480">
    <property type="term" value="F:UDP-N-acetylmuramoyl-tripeptide-D-alanyl-D-alanine ligase activity"/>
    <property type="evidence" value="ECO:0007669"/>
    <property type="project" value="UniProtKB-UniRule"/>
</dbReference>
<keyword evidence="6 10" id="KW-0133">Cell shape</keyword>
<feature type="domain" description="Mur ligase C-terminal" evidence="13">
    <location>
        <begin position="322"/>
        <end position="444"/>
    </location>
</feature>
<dbReference type="Pfam" id="PF08245">
    <property type="entry name" value="Mur_ligase_M"/>
    <property type="match status" value="1"/>
</dbReference>
<accession>A0A1G5QQ68</accession>
<proteinExistence type="inferred from homology"/>
<dbReference type="RefSeq" id="WP_090218506.1">
    <property type="nucleotide sequence ID" value="NZ_FMWG01000005.1"/>
</dbReference>
<dbReference type="STRING" id="1156985.SAMN04488118_105163"/>
<dbReference type="GO" id="GO:0008766">
    <property type="term" value="F:UDP-N-acetylmuramoylalanyl-D-glutamyl-2,6-diaminopimelate-D-alanyl-D-alanine ligase activity"/>
    <property type="evidence" value="ECO:0007669"/>
    <property type="project" value="RHEA"/>
</dbReference>
<dbReference type="OrthoDB" id="9800958at2"/>
<evidence type="ECO:0000256" key="8">
    <source>
        <dbReference type="ARBA" id="ARBA00023306"/>
    </source>
</evidence>
<protein>
    <recommendedName>
        <fullName evidence="10 11">UDP-N-acetylmuramoyl-tripeptide--D-alanyl-D-alanine ligase</fullName>
        <ecNumber evidence="10 11">6.3.2.10</ecNumber>
    </recommendedName>
    <alternativeName>
        <fullName evidence="10">D-alanyl-D-alanine-adding enzyme</fullName>
    </alternativeName>
</protein>
<dbReference type="NCBIfam" id="TIGR01143">
    <property type="entry name" value="murF"/>
    <property type="match status" value="1"/>
</dbReference>
<evidence type="ECO:0000259" key="13">
    <source>
        <dbReference type="Pfam" id="PF02875"/>
    </source>
</evidence>
<dbReference type="PANTHER" id="PTHR43024">
    <property type="entry name" value="UDP-N-ACETYLMURAMOYL-TRIPEPTIDE--D-ALANYL-D-ALANINE LIGASE"/>
    <property type="match status" value="1"/>
</dbReference>
<dbReference type="SUPFAM" id="SSF53244">
    <property type="entry name" value="MurD-like peptide ligases, peptide-binding domain"/>
    <property type="match status" value="1"/>
</dbReference>
<dbReference type="SUPFAM" id="SSF63418">
    <property type="entry name" value="MurE/MurF N-terminal domain"/>
    <property type="match status" value="1"/>
</dbReference>
<evidence type="ECO:0000259" key="12">
    <source>
        <dbReference type="Pfam" id="PF01225"/>
    </source>
</evidence>
<evidence type="ECO:0000256" key="10">
    <source>
        <dbReference type="HAMAP-Rule" id="MF_02019"/>
    </source>
</evidence>
<dbReference type="InterPro" id="IPR000713">
    <property type="entry name" value="Mur_ligase_N"/>
</dbReference>
<keyword evidence="5 10" id="KW-0067">ATP-binding</keyword>
<dbReference type="Gene3D" id="3.40.1190.10">
    <property type="entry name" value="Mur-like, catalytic domain"/>
    <property type="match status" value="1"/>
</dbReference>
<dbReference type="GO" id="GO:0005524">
    <property type="term" value="F:ATP binding"/>
    <property type="evidence" value="ECO:0007669"/>
    <property type="project" value="UniProtKB-UniRule"/>
</dbReference>
<dbReference type="GO" id="GO:0008360">
    <property type="term" value="P:regulation of cell shape"/>
    <property type="evidence" value="ECO:0007669"/>
    <property type="project" value="UniProtKB-KW"/>
</dbReference>
<feature type="domain" description="Mur ligase N-terminal catalytic" evidence="12">
    <location>
        <begin position="23"/>
        <end position="93"/>
    </location>
</feature>
<keyword evidence="1 10" id="KW-0963">Cytoplasm</keyword>